<sequence>MIHRITASGATAVTQGNVFAYKREKWAGNGSYKTEVELNVRVGLPEPEMILPLNTESLSTVAVLPWGSALQVTKEEDHFDHLFEYVPEGGEGMVVLTMHLHENVLKNGTVKELVEVRLDGERVGQLTPTTSQHYLATVRHAKDMEKELGVWAKLKGSGVAAELVIQGARAVDLPDQWLREMPTLPVFTAEADSYEIPGAYIADEKKSSKTKTKTQQKPRTASTNNFGGNETLYQVGKKQVTISDKQRQHAPGVYRGAGVAFIVIAVIIGLALAAIPGVGPILSIGAIVLGVMGNLGQRRIAKALEIERGSRLPE</sequence>
<comment type="caution">
    <text evidence="3">The sequence shown here is derived from an EMBL/GenBank/DDBJ whole genome shotgun (WGS) entry which is preliminary data.</text>
</comment>
<dbReference type="Proteomes" id="UP001595884">
    <property type="component" value="Unassembled WGS sequence"/>
</dbReference>
<dbReference type="EMBL" id="JBHSHE010000040">
    <property type="protein sequence ID" value="MFC4716436.1"/>
    <property type="molecule type" value="Genomic_DNA"/>
</dbReference>
<evidence type="ECO:0000256" key="2">
    <source>
        <dbReference type="SAM" id="Phobius"/>
    </source>
</evidence>
<reference evidence="4" key="1">
    <citation type="journal article" date="2019" name="Int. J. Syst. Evol. Microbiol.">
        <title>The Global Catalogue of Microorganisms (GCM) 10K type strain sequencing project: providing services to taxonomists for standard genome sequencing and annotation.</title>
        <authorList>
            <consortium name="The Broad Institute Genomics Platform"/>
            <consortium name="The Broad Institute Genome Sequencing Center for Infectious Disease"/>
            <person name="Wu L."/>
            <person name="Ma J."/>
        </authorList>
    </citation>
    <scope>NUCLEOTIDE SEQUENCE [LARGE SCALE GENOMIC DNA]</scope>
    <source>
        <strain evidence="4">CGMCC 1.12849</strain>
    </source>
</reference>
<keyword evidence="2" id="KW-1133">Transmembrane helix</keyword>
<proteinExistence type="predicted"/>
<feature type="compositionally biased region" description="Polar residues" evidence="1">
    <location>
        <begin position="218"/>
        <end position="228"/>
    </location>
</feature>
<dbReference type="RefSeq" id="WP_346059027.1">
    <property type="nucleotide sequence ID" value="NZ_BAAAVQ010000025.1"/>
</dbReference>
<keyword evidence="2" id="KW-0472">Membrane</keyword>
<keyword evidence="2" id="KW-0812">Transmembrane</keyword>
<evidence type="ECO:0000256" key="1">
    <source>
        <dbReference type="SAM" id="MobiDB-lite"/>
    </source>
</evidence>
<feature type="transmembrane region" description="Helical" evidence="2">
    <location>
        <begin position="281"/>
        <end position="301"/>
    </location>
</feature>
<evidence type="ECO:0000313" key="4">
    <source>
        <dbReference type="Proteomes" id="UP001595884"/>
    </source>
</evidence>
<name>A0ABV9MKL3_9MICC</name>
<protein>
    <submittedName>
        <fullName evidence="3">Uncharacterized protein</fullName>
    </submittedName>
</protein>
<evidence type="ECO:0000313" key="3">
    <source>
        <dbReference type="EMBL" id="MFC4716436.1"/>
    </source>
</evidence>
<feature type="transmembrane region" description="Helical" evidence="2">
    <location>
        <begin position="253"/>
        <end position="275"/>
    </location>
</feature>
<gene>
    <name evidence="3" type="ORF">ACFO7V_09815</name>
</gene>
<organism evidence="3 4">
    <name type="scientific">Glutamicibacter bergerei</name>
    <dbReference type="NCBI Taxonomy" id="256702"/>
    <lineage>
        <taxon>Bacteria</taxon>
        <taxon>Bacillati</taxon>
        <taxon>Actinomycetota</taxon>
        <taxon>Actinomycetes</taxon>
        <taxon>Micrococcales</taxon>
        <taxon>Micrococcaceae</taxon>
        <taxon>Glutamicibacter</taxon>
    </lineage>
</organism>
<accession>A0ABV9MKL3</accession>
<keyword evidence="4" id="KW-1185">Reference proteome</keyword>
<feature type="region of interest" description="Disordered" evidence="1">
    <location>
        <begin position="205"/>
        <end position="228"/>
    </location>
</feature>